<keyword evidence="2" id="KW-1185">Reference proteome</keyword>
<dbReference type="PROSITE" id="PS51257">
    <property type="entry name" value="PROKAR_LIPOPROTEIN"/>
    <property type="match status" value="1"/>
</dbReference>
<name>A0A3R8Q6P9_9FLAO</name>
<protein>
    <submittedName>
        <fullName evidence="1">Uncharacterized protein</fullName>
    </submittedName>
</protein>
<gene>
    <name evidence="1" type="ORF">DZC72_08750</name>
</gene>
<evidence type="ECO:0000313" key="2">
    <source>
        <dbReference type="Proteomes" id="UP000286990"/>
    </source>
</evidence>
<dbReference type="AlphaFoldDB" id="A0A3R8Q6P9"/>
<proteinExistence type="predicted"/>
<reference evidence="2" key="2">
    <citation type="submission" date="2018-12" db="EMBL/GenBank/DDBJ databases">
        <title>Maribacter lutimaris sp. nov., isolated from marine sediment.</title>
        <authorList>
            <person name="Kim K.K."/>
        </authorList>
    </citation>
    <scope>NUCLEOTIDE SEQUENCE [LARGE SCALE GENOMIC DNA]</scope>
    <source>
        <strain evidence="2">PoM-212</strain>
    </source>
</reference>
<dbReference type="OrthoDB" id="1156820at2"/>
<evidence type="ECO:0000313" key="1">
    <source>
        <dbReference type="EMBL" id="RRQ50606.1"/>
    </source>
</evidence>
<reference evidence="2" key="1">
    <citation type="submission" date="2018-08" db="EMBL/GenBank/DDBJ databases">
        <authorList>
            <person name="Khan S.A."/>
            <person name="J S.E."/>
        </authorList>
    </citation>
    <scope>NUCLEOTIDE SEQUENCE [LARGE SCALE GENOMIC DNA]</scope>
    <source>
        <strain evidence="2">PoM-212</strain>
    </source>
</reference>
<dbReference type="RefSeq" id="WP_125222429.1">
    <property type="nucleotide sequence ID" value="NZ_QUSX01000001.1"/>
</dbReference>
<sequence length="429" mass="49458">MKSFISLNLLILILLATGCSKEQSPEQFEPESLPDPVPYYTLDVKSLPVSEYWIIIHEETGKLLDYKKIESIGKISFYGSLDTISENIRITTLDYRHESGDIHYLNTKSLIKRGAEDVFGFEEVPNENSTLERVTIDCNITNIPVNNNTGAWPANIIFTDATQKSGIRGSGRSINGYLELNVDFDKYKVYDGIITILDAYNNLKYYDEFNADGTYPVKADFLTDFKNFDHYVELVLPRNSFYLLNIAGFDEWQAFHDRYGYCLNDVIKPLNPSVTTSPLKLGYLDRFERYRTIFNISLNEGYNYGIVNYGNKLTEIVIPSKPNAKWLETTPFNFEFEANVEFAATQHYWKNSAGSQLNANYSFTSWAIDLDDENKLTLEDFPKELKTRFPKMDLDNLEFQSTVLYLWRQQVPGNSLLQSHEYIGLPYNE</sequence>
<comment type="caution">
    <text evidence="1">The sequence shown here is derived from an EMBL/GenBank/DDBJ whole genome shotgun (WGS) entry which is preliminary data.</text>
</comment>
<organism evidence="1 2">
    <name type="scientific">Maribacter algicola</name>
    <dbReference type="NCBI Taxonomy" id="2498892"/>
    <lineage>
        <taxon>Bacteria</taxon>
        <taxon>Pseudomonadati</taxon>
        <taxon>Bacteroidota</taxon>
        <taxon>Flavobacteriia</taxon>
        <taxon>Flavobacteriales</taxon>
        <taxon>Flavobacteriaceae</taxon>
        <taxon>Maribacter</taxon>
    </lineage>
</organism>
<accession>A0A3R8Q6P9</accession>
<dbReference type="Proteomes" id="UP000286990">
    <property type="component" value="Unassembled WGS sequence"/>
</dbReference>
<dbReference type="EMBL" id="QUSX01000001">
    <property type="protein sequence ID" value="RRQ50606.1"/>
    <property type="molecule type" value="Genomic_DNA"/>
</dbReference>